<accession>A0A0L0VJN5</accession>
<feature type="region of interest" description="Disordered" evidence="1">
    <location>
        <begin position="1"/>
        <end position="20"/>
    </location>
</feature>
<feature type="compositionally biased region" description="Polar residues" evidence="1">
    <location>
        <begin position="1"/>
        <end position="14"/>
    </location>
</feature>
<dbReference type="Proteomes" id="UP000054564">
    <property type="component" value="Unassembled WGS sequence"/>
</dbReference>
<evidence type="ECO:0000313" key="2">
    <source>
        <dbReference type="EMBL" id="KNE99470.1"/>
    </source>
</evidence>
<evidence type="ECO:0000256" key="1">
    <source>
        <dbReference type="SAM" id="MobiDB-lite"/>
    </source>
</evidence>
<dbReference type="EMBL" id="AJIL01000045">
    <property type="protein sequence ID" value="KNE99470.1"/>
    <property type="molecule type" value="Genomic_DNA"/>
</dbReference>
<feature type="region of interest" description="Disordered" evidence="1">
    <location>
        <begin position="133"/>
        <end position="176"/>
    </location>
</feature>
<name>A0A0L0VJN5_9BASI</name>
<dbReference type="OrthoDB" id="2507491at2759"/>
<sequence>MAQSSVYQPQNNRNTRNKQFEIYIDPHTNDHVLPSSRPFKTSIISATPNHKKVIHPSTVRKVGNLKPLEDKTNTIRKKNPISNHHFEKEGEGEEEGGGGGVNDSPSLKKQEKNKSLLNVNNQSPINTIKLYYRTPSTAKRAQRPPQPSLSGSDDDDDDHLGVVEDNNSPVKSSGNSVENDQFLLDFSNLDVVPEVEYGPPTAIVEEIENINYGREEEDLDQAVNFDAFFGGLHRSHNHLICSTNSIDYNEDGEEELKRVVEEDGRKENWIQEPVCLMSSYEIENELLLDSLSLPSTILENSFKRAPTNPTTTTTRQLRSMTSRSTIQSTRAPSALSIAPSRTRSRLQQIKPASSSSSSIITNHKPTSIVKPDKLSHSKYLDNFSHLVLHHQSLIDLDLAQFDSVVFAQNDPSLSDDLDQFSLDLL</sequence>
<evidence type="ECO:0000313" key="3">
    <source>
        <dbReference type="Proteomes" id="UP000054564"/>
    </source>
</evidence>
<feature type="region of interest" description="Disordered" evidence="1">
    <location>
        <begin position="66"/>
        <end position="120"/>
    </location>
</feature>
<comment type="caution">
    <text evidence="2">The sequence shown here is derived from an EMBL/GenBank/DDBJ whole genome shotgun (WGS) entry which is preliminary data.</text>
</comment>
<dbReference type="AlphaFoldDB" id="A0A0L0VJN5"/>
<keyword evidence="3" id="KW-1185">Reference proteome</keyword>
<protein>
    <submittedName>
        <fullName evidence="2">Uncharacterized protein</fullName>
    </submittedName>
</protein>
<proteinExistence type="predicted"/>
<feature type="compositionally biased region" description="Polar residues" evidence="1">
    <location>
        <begin position="165"/>
        <end position="176"/>
    </location>
</feature>
<gene>
    <name evidence="2" type="ORF">PSTG_07188</name>
</gene>
<reference evidence="3" key="1">
    <citation type="submission" date="2014-03" db="EMBL/GenBank/DDBJ databases">
        <title>The Genome Sequence of Puccinia striiformis f. sp. tritici PST-78.</title>
        <authorList>
            <consortium name="The Broad Institute Genome Sequencing Platform"/>
            <person name="Cuomo C."/>
            <person name="Hulbert S."/>
            <person name="Chen X."/>
            <person name="Walker B."/>
            <person name="Young S.K."/>
            <person name="Zeng Q."/>
            <person name="Gargeya S."/>
            <person name="Fitzgerald M."/>
            <person name="Haas B."/>
            <person name="Abouelleil A."/>
            <person name="Alvarado L."/>
            <person name="Arachchi H.M."/>
            <person name="Berlin A.M."/>
            <person name="Chapman S.B."/>
            <person name="Goldberg J."/>
            <person name="Griggs A."/>
            <person name="Gujja S."/>
            <person name="Hansen M."/>
            <person name="Howarth C."/>
            <person name="Imamovic A."/>
            <person name="Larimer J."/>
            <person name="McCowan C."/>
            <person name="Montmayeur A."/>
            <person name="Murphy C."/>
            <person name="Neiman D."/>
            <person name="Pearson M."/>
            <person name="Priest M."/>
            <person name="Roberts A."/>
            <person name="Saif S."/>
            <person name="Shea T."/>
            <person name="Sisk P."/>
            <person name="Sykes S."/>
            <person name="Wortman J."/>
            <person name="Nusbaum C."/>
            <person name="Birren B."/>
        </authorList>
    </citation>
    <scope>NUCLEOTIDE SEQUENCE [LARGE SCALE GENOMIC DNA]</scope>
    <source>
        <strain evidence="3">race PST-78</strain>
    </source>
</reference>
<organism evidence="2 3">
    <name type="scientific">Puccinia striiformis f. sp. tritici PST-78</name>
    <dbReference type="NCBI Taxonomy" id="1165861"/>
    <lineage>
        <taxon>Eukaryota</taxon>
        <taxon>Fungi</taxon>
        <taxon>Dikarya</taxon>
        <taxon>Basidiomycota</taxon>
        <taxon>Pucciniomycotina</taxon>
        <taxon>Pucciniomycetes</taxon>
        <taxon>Pucciniales</taxon>
        <taxon>Pucciniaceae</taxon>
        <taxon>Puccinia</taxon>
    </lineage>
</organism>